<dbReference type="SMART" id="SM00091">
    <property type="entry name" value="PAS"/>
    <property type="match status" value="3"/>
</dbReference>
<evidence type="ECO:0000259" key="11">
    <source>
        <dbReference type="PROSITE" id="PS50112"/>
    </source>
</evidence>
<keyword evidence="7" id="KW-0175">Coiled coil</keyword>
<dbReference type="PROSITE" id="PS50109">
    <property type="entry name" value="HIS_KIN"/>
    <property type="match status" value="1"/>
</dbReference>
<dbReference type="SMART" id="SM00388">
    <property type="entry name" value="HisKA"/>
    <property type="match status" value="1"/>
</dbReference>
<dbReference type="SUPFAM" id="SSF47384">
    <property type="entry name" value="Homodimeric domain of signal transducing histidine kinase"/>
    <property type="match status" value="1"/>
</dbReference>
<dbReference type="Gene3D" id="3.40.50.2300">
    <property type="match status" value="1"/>
</dbReference>
<organism evidence="13 14">
    <name type="scientific">Billgrantia sulfidoxydans</name>
    <dbReference type="NCBI Taxonomy" id="2733484"/>
    <lineage>
        <taxon>Bacteria</taxon>
        <taxon>Pseudomonadati</taxon>
        <taxon>Pseudomonadota</taxon>
        <taxon>Gammaproteobacteria</taxon>
        <taxon>Oceanospirillales</taxon>
        <taxon>Halomonadaceae</taxon>
        <taxon>Billgrantia</taxon>
    </lineage>
</organism>
<dbReference type="InterPro" id="IPR005467">
    <property type="entry name" value="His_kinase_dom"/>
</dbReference>
<evidence type="ECO:0000259" key="9">
    <source>
        <dbReference type="PROSITE" id="PS50109"/>
    </source>
</evidence>
<evidence type="ECO:0000256" key="5">
    <source>
        <dbReference type="ARBA" id="ARBA00022777"/>
    </source>
</evidence>
<dbReference type="SMART" id="SM00387">
    <property type="entry name" value="HATPase_c"/>
    <property type="match status" value="1"/>
</dbReference>
<dbReference type="InterPro" id="IPR003594">
    <property type="entry name" value="HATPase_dom"/>
</dbReference>
<dbReference type="SMART" id="SM00448">
    <property type="entry name" value="REC"/>
    <property type="match status" value="1"/>
</dbReference>
<dbReference type="PROSITE" id="PS50112">
    <property type="entry name" value="PAS"/>
    <property type="match status" value="1"/>
</dbReference>
<dbReference type="SUPFAM" id="SSF55785">
    <property type="entry name" value="PYP-like sensor domain (PAS domain)"/>
    <property type="match status" value="3"/>
</dbReference>
<dbReference type="PANTHER" id="PTHR43047">
    <property type="entry name" value="TWO-COMPONENT HISTIDINE PROTEIN KINASE"/>
    <property type="match status" value="1"/>
</dbReference>
<dbReference type="CDD" id="cd00082">
    <property type="entry name" value="HisKA"/>
    <property type="match status" value="1"/>
</dbReference>
<dbReference type="CDD" id="cd00130">
    <property type="entry name" value="PAS"/>
    <property type="match status" value="1"/>
</dbReference>
<feature type="region of interest" description="Disordered" evidence="8">
    <location>
        <begin position="1"/>
        <end position="20"/>
    </location>
</feature>
<dbReference type="Gene3D" id="1.10.287.130">
    <property type="match status" value="1"/>
</dbReference>
<dbReference type="EMBL" id="CP053381">
    <property type="protein sequence ID" value="QTP56059.1"/>
    <property type="molecule type" value="Genomic_DNA"/>
</dbReference>
<dbReference type="InterPro" id="IPR000014">
    <property type="entry name" value="PAS"/>
</dbReference>
<proteinExistence type="predicted"/>
<dbReference type="InterPro" id="IPR000700">
    <property type="entry name" value="PAS-assoc_C"/>
</dbReference>
<keyword evidence="3 6" id="KW-0597">Phosphoprotein</keyword>
<feature type="coiled-coil region" evidence="7">
    <location>
        <begin position="445"/>
        <end position="507"/>
    </location>
</feature>
<evidence type="ECO:0000256" key="3">
    <source>
        <dbReference type="ARBA" id="ARBA00022553"/>
    </source>
</evidence>
<dbReference type="EC" id="2.7.13.3" evidence="2"/>
<evidence type="ECO:0000313" key="13">
    <source>
        <dbReference type="EMBL" id="QTP56059.1"/>
    </source>
</evidence>
<feature type="domain" description="PAS" evidence="11">
    <location>
        <begin position="333"/>
        <end position="403"/>
    </location>
</feature>
<dbReference type="InterPro" id="IPR004358">
    <property type="entry name" value="Sig_transdc_His_kin-like_C"/>
</dbReference>
<keyword evidence="4" id="KW-0808">Transferase</keyword>
<dbReference type="Pfam" id="PF00512">
    <property type="entry name" value="HisKA"/>
    <property type="match status" value="1"/>
</dbReference>
<feature type="domain" description="Response regulatory" evidence="10">
    <location>
        <begin position="752"/>
        <end position="869"/>
    </location>
</feature>
<dbReference type="InterPro" id="IPR001789">
    <property type="entry name" value="Sig_transdc_resp-reg_receiver"/>
</dbReference>
<dbReference type="PANTHER" id="PTHR43047:SF9">
    <property type="entry name" value="HISTIDINE KINASE"/>
    <property type="match status" value="1"/>
</dbReference>
<dbReference type="CDD" id="cd00156">
    <property type="entry name" value="REC"/>
    <property type="match status" value="1"/>
</dbReference>
<dbReference type="InterPro" id="IPR035965">
    <property type="entry name" value="PAS-like_dom_sf"/>
</dbReference>
<evidence type="ECO:0000256" key="1">
    <source>
        <dbReference type="ARBA" id="ARBA00000085"/>
    </source>
</evidence>
<dbReference type="Pfam" id="PF08448">
    <property type="entry name" value="PAS_4"/>
    <property type="match status" value="1"/>
</dbReference>
<dbReference type="Pfam" id="PF02518">
    <property type="entry name" value="HATPase_c"/>
    <property type="match status" value="1"/>
</dbReference>
<dbReference type="Proteomes" id="UP000671868">
    <property type="component" value="Chromosome"/>
</dbReference>
<accession>A0ABX7W6W5</accession>
<dbReference type="Pfam" id="PF13188">
    <property type="entry name" value="PAS_8"/>
    <property type="match status" value="1"/>
</dbReference>
<dbReference type="SUPFAM" id="SSF55874">
    <property type="entry name" value="ATPase domain of HSP90 chaperone/DNA topoisomerase II/histidine kinase"/>
    <property type="match status" value="1"/>
</dbReference>
<dbReference type="InterPro" id="IPR003661">
    <property type="entry name" value="HisK_dim/P_dom"/>
</dbReference>
<evidence type="ECO:0000259" key="10">
    <source>
        <dbReference type="PROSITE" id="PS50110"/>
    </source>
</evidence>
<dbReference type="InterPro" id="IPR013656">
    <property type="entry name" value="PAS_4"/>
</dbReference>
<dbReference type="Pfam" id="PF00072">
    <property type="entry name" value="Response_reg"/>
    <property type="match status" value="1"/>
</dbReference>
<evidence type="ECO:0000256" key="8">
    <source>
        <dbReference type="SAM" id="MobiDB-lite"/>
    </source>
</evidence>
<dbReference type="NCBIfam" id="NF041832">
    <property type="entry name" value="near_NosP_CTERM"/>
    <property type="match status" value="1"/>
</dbReference>
<sequence>MACTSTRPSPVSSSASCDGAMASVERERELEREIAKLKRINAALIERVEASNLPRSAPYAAFEHAVLLAEQVRERTQALNQTTHELRASNRLLAEARERAEAAGQYLADAIESITDAFVLFDADQRILRYNSRFAEFWRPAGIRIRQGMQLEDLRRLALSSGLVVSEQLGHRDRRTIYRLHNDRWVQVHQRPTRGGGRVFLYVDITELKRHEHAQREHALAQKTRLLQATMDSLSQGVAVVADSGMLEMCNQRFRELTGLAALAVPHDLAALCHRSELIEAGDAHGVTQACERHLADGRVVEVRGHAMPGGGQVLTFTDVTERIRHAETLREREHWIRTITDELPAMIAYLDRDLRYVFTNRVYEEWYGWPRDLLLGGELEALHSAEHCAQLRPYLTRALAGESVSFEFPEVSGSGERRVLLRAYVPHFDGDGEVIGLFVLIRDITERRRTAEALHQAYQNLEQRVRERTVELTQVNGQLREEIAERAAIEQRLREAKAEAEAANLSKTKFLAAVSHDLLQPLNAARLFIGALSEQDVAPEHHELIEQAGRSLKDVESLLGTLVDISKLDAGVVTPDPDAFAVAELLDGLAREYRQVAASEGLAFHYVPSSAVVRSDIQLLTRVLRNFLSNAIRYTREGRILLGCRRRATGLEIVVGDTGMGIESEELGAIFQEFRRSHAAGRRQDRGLGLGLAIADKISRMLDHPLGVASVAGRGSCFRVLLPYAELAPRRRPAVVVATTIADETVLMGKRIWVVDNDADICEAMRVLLSRWGCEVWVADSEAALAAQVVPGETPADVLIVDYHLDDGDTGLALAERINARRREPLPVMAITANHSHELKQRMRELGYALLHKPVKPLKLRVALSRLVAEHACERR</sequence>
<dbReference type="SUPFAM" id="SSF52172">
    <property type="entry name" value="CheY-like"/>
    <property type="match status" value="1"/>
</dbReference>
<gene>
    <name evidence="13" type="ORF">HNO51_16025</name>
</gene>
<feature type="compositionally biased region" description="Low complexity" evidence="8">
    <location>
        <begin position="1"/>
        <end position="16"/>
    </location>
</feature>
<keyword evidence="14" id="KW-1185">Reference proteome</keyword>
<feature type="modified residue" description="4-aspartylphosphate" evidence="6">
    <location>
        <position position="803"/>
    </location>
</feature>
<evidence type="ECO:0000256" key="6">
    <source>
        <dbReference type="PROSITE-ProRule" id="PRU00169"/>
    </source>
</evidence>
<dbReference type="InterPro" id="IPR036097">
    <property type="entry name" value="HisK_dim/P_sf"/>
</dbReference>
<evidence type="ECO:0000256" key="2">
    <source>
        <dbReference type="ARBA" id="ARBA00012438"/>
    </source>
</evidence>
<dbReference type="Gene3D" id="3.30.565.10">
    <property type="entry name" value="Histidine kinase-like ATPase, C-terminal domain"/>
    <property type="match status" value="1"/>
</dbReference>
<dbReference type="InterPro" id="IPR011006">
    <property type="entry name" value="CheY-like_superfamily"/>
</dbReference>
<evidence type="ECO:0000256" key="4">
    <source>
        <dbReference type="ARBA" id="ARBA00022679"/>
    </source>
</evidence>
<dbReference type="PROSITE" id="PS50110">
    <property type="entry name" value="RESPONSE_REGULATORY"/>
    <property type="match status" value="1"/>
</dbReference>
<evidence type="ECO:0000256" key="7">
    <source>
        <dbReference type="SAM" id="Coils"/>
    </source>
</evidence>
<dbReference type="Gene3D" id="3.30.450.20">
    <property type="entry name" value="PAS domain"/>
    <property type="match status" value="3"/>
</dbReference>
<evidence type="ECO:0000259" key="12">
    <source>
        <dbReference type="PROSITE" id="PS50113"/>
    </source>
</evidence>
<keyword evidence="5" id="KW-0418">Kinase</keyword>
<reference evidence="13 14" key="1">
    <citation type="journal article" date="2021" name="Front. Microbiol.">
        <title>Aerobic Denitrification and Heterotrophic Sulfur Oxidation in the Genus Halomonas Revealed by Six Novel Species Characterizations and Genome-Based Analysis.</title>
        <authorList>
            <person name="Wang L."/>
            <person name="Shao Z."/>
        </authorList>
    </citation>
    <scope>NUCLEOTIDE SEQUENCE [LARGE SCALE GENOMIC DNA]</scope>
    <source>
        <strain evidence="13 14">MCCC 1A11059</strain>
    </source>
</reference>
<feature type="domain" description="PAC" evidence="12">
    <location>
        <begin position="405"/>
        <end position="457"/>
    </location>
</feature>
<dbReference type="PRINTS" id="PR00344">
    <property type="entry name" value="BCTRLSENSOR"/>
</dbReference>
<name>A0ABX7W6W5_9GAMM</name>
<feature type="domain" description="Histidine kinase" evidence="9">
    <location>
        <begin position="514"/>
        <end position="727"/>
    </location>
</feature>
<evidence type="ECO:0000313" key="14">
    <source>
        <dbReference type="Proteomes" id="UP000671868"/>
    </source>
</evidence>
<dbReference type="NCBIfam" id="TIGR00229">
    <property type="entry name" value="sensory_box"/>
    <property type="match status" value="1"/>
</dbReference>
<dbReference type="PROSITE" id="PS50113">
    <property type="entry name" value="PAC"/>
    <property type="match status" value="1"/>
</dbReference>
<dbReference type="Pfam" id="PF12860">
    <property type="entry name" value="PAS_7"/>
    <property type="match status" value="2"/>
</dbReference>
<dbReference type="InterPro" id="IPR036890">
    <property type="entry name" value="HATPase_C_sf"/>
</dbReference>
<comment type="catalytic activity">
    <reaction evidence="1">
        <text>ATP + protein L-histidine = ADP + protein N-phospho-L-histidine.</text>
        <dbReference type="EC" id="2.7.13.3"/>
    </reaction>
</comment>
<protein>
    <recommendedName>
        <fullName evidence="2">histidine kinase</fullName>
        <ecNumber evidence="2">2.7.13.3</ecNumber>
    </recommendedName>
</protein>